<protein>
    <submittedName>
        <fullName evidence="5">DNA-binding transcriptional regulator, MarR family</fullName>
    </submittedName>
</protein>
<evidence type="ECO:0000313" key="6">
    <source>
        <dbReference type="Proteomes" id="UP000323300"/>
    </source>
</evidence>
<dbReference type="EMBL" id="FOSL01000004">
    <property type="protein sequence ID" value="SFK24398.1"/>
    <property type="molecule type" value="Genomic_DNA"/>
</dbReference>
<dbReference type="PRINTS" id="PR00598">
    <property type="entry name" value="HTHMARR"/>
</dbReference>
<proteinExistence type="predicted"/>
<dbReference type="AlphaFoldDB" id="A0A1I3XXU7"/>
<dbReference type="InterPro" id="IPR036390">
    <property type="entry name" value="WH_DNA-bd_sf"/>
</dbReference>
<evidence type="ECO:0000313" key="5">
    <source>
        <dbReference type="EMBL" id="SFK24398.1"/>
    </source>
</evidence>
<dbReference type="GO" id="GO:0003677">
    <property type="term" value="F:DNA binding"/>
    <property type="evidence" value="ECO:0007669"/>
    <property type="project" value="UniProtKB-KW"/>
</dbReference>
<dbReference type="GO" id="GO:0003700">
    <property type="term" value="F:DNA-binding transcription factor activity"/>
    <property type="evidence" value="ECO:0007669"/>
    <property type="project" value="InterPro"/>
</dbReference>
<evidence type="ECO:0000259" key="4">
    <source>
        <dbReference type="PROSITE" id="PS50995"/>
    </source>
</evidence>
<dbReference type="OrthoDB" id="582199at2"/>
<feature type="domain" description="HTH marR-type" evidence="4">
    <location>
        <begin position="1"/>
        <end position="141"/>
    </location>
</feature>
<dbReference type="Gene3D" id="1.10.10.10">
    <property type="entry name" value="Winged helix-like DNA-binding domain superfamily/Winged helix DNA-binding domain"/>
    <property type="match status" value="1"/>
</dbReference>
<dbReference type="PROSITE" id="PS50995">
    <property type="entry name" value="HTH_MARR_2"/>
    <property type="match status" value="1"/>
</dbReference>
<dbReference type="InterPro" id="IPR000835">
    <property type="entry name" value="HTH_MarR-typ"/>
</dbReference>
<evidence type="ECO:0000256" key="3">
    <source>
        <dbReference type="ARBA" id="ARBA00023163"/>
    </source>
</evidence>
<keyword evidence="1" id="KW-0805">Transcription regulation</keyword>
<keyword evidence="6" id="KW-1185">Reference proteome</keyword>
<name>A0A1I3XXU7_9HYPH</name>
<dbReference type="PANTHER" id="PTHR42756">
    <property type="entry name" value="TRANSCRIPTIONAL REGULATOR, MARR"/>
    <property type="match status" value="1"/>
</dbReference>
<gene>
    <name evidence="5" type="ORF">SAMN04488498_10440</name>
</gene>
<keyword evidence="3" id="KW-0804">Transcription</keyword>
<dbReference type="Proteomes" id="UP000323300">
    <property type="component" value="Unassembled WGS sequence"/>
</dbReference>
<sequence length="159" mass="17421">MARKIDTDTFGFLATDISRLIRADLDRRIGETGIGLTAGEGRTLIHAARAGSVRQNVLAERMGVEAMTLSSFLDRLEARGLVTRRPDPADRRANLIEITEAADAVIGDIQSMSASIRHRAARGIDPAEWERFLSVLKTVRNNLAEQRGEPQRRSPGSAS</sequence>
<dbReference type="InterPro" id="IPR023187">
    <property type="entry name" value="Tscrpt_reg_MarR-type_CS"/>
</dbReference>
<keyword evidence="2 5" id="KW-0238">DNA-binding</keyword>
<evidence type="ECO:0000256" key="2">
    <source>
        <dbReference type="ARBA" id="ARBA00023125"/>
    </source>
</evidence>
<dbReference type="SMART" id="SM00347">
    <property type="entry name" value="HTH_MARR"/>
    <property type="match status" value="1"/>
</dbReference>
<accession>A0A1I3XXU7</accession>
<dbReference type="Pfam" id="PF01047">
    <property type="entry name" value="MarR"/>
    <property type="match status" value="1"/>
</dbReference>
<dbReference type="InterPro" id="IPR036388">
    <property type="entry name" value="WH-like_DNA-bd_sf"/>
</dbReference>
<reference evidence="5 6" key="1">
    <citation type="submission" date="2016-10" db="EMBL/GenBank/DDBJ databases">
        <authorList>
            <person name="Varghese N."/>
            <person name="Submissions S."/>
        </authorList>
    </citation>
    <scope>NUCLEOTIDE SEQUENCE [LARGE SCALE GENOMIC DNA]</scope>
    <source>
        <strain evidence="5 6">DSM 21822</strain>
    </source>
</reference>
<dbReference type="RefSeq" id="WP_149759731.1">
    <property type="nucleotide sequence ID" value="NZ_BSPE01000007.1"/>
</dbReference>
<evidence type="ECO:0000256" key="1">
    <source>
        <dbReference type="ARBA" id="ARBA00023015"/>
    </source>
</evidence>
<organism evidence="5 6">
    <name type="scientific">Neomesorhizobium albiziae</name>
    <dbReference type="NCBI Taxonomy" id="335020"/>
    <lineage>
        <taxon>Bacteria</taxon>
        <taxon>Pseudomonadati</taxon>
        <taxon>Pseudomonadota</taxon>
        <taxon>Alphaproteobacteria</taxon>
        <taxon>Hyphomicrobiales</taxon>
        <taxon>Phyllobacteriaceae</taxon>
        <taxon>Neomesorhizobium</taxon>
    </lineage>
</organism>
<dbReference type="PROSITE" id="PS01117">
    <property type="entry name" value="HTH_MARR_1"/>
    <property type="match status" value="1"/>
</dbReference>
<dbReference type="SUPFAM" id="SSF46785">
    <property type="entry name" value="Winged helix' DNA-binding domain"/>
    <property type="match status" value="1"/>
</dbReference>
<dbReference type="PANTHER" id="PTHR42756:SF1">
    <property type="entry name" value="TRANSCRIPTIONAL REPRESSOR OF EMRAB OPERON"/>
    <property type="match status" value="1"/>
</dbReference>